<keyword evidence="1" id="KW-0472">Membrane</keyword>
<dbReference type="PATRIC" id="fig|224324.8.peg.1182"/>
<proteinExistence type="predicted"/>
<dbReference type="KEGG" id="aae:aq_1516"/>
<organism evidence="2 3">
    <name type="scientific">Aquifex aeolicus (strain VF5)</name>
    <dbReference type="NCBI Taxonomy" id="224324"/>
    <lineage>
        <taxon>Bacteria</taxon>
        <taxon>Pseudomonadati</taxon>
        <taxon>Aquificota</taxon>
        <taxon>Aquificia</taxon>
        <taxon>Aquificales</taxon>
        <taxon>Aquificaceae</taxon>
        <taxon>Aquifex</taxon>
    </lineage>
</organism>
<dbReference type="RefSeq" id="WP_010880985.1">
    <property type="nucleotide sequence ID" value="NC_000918.1"/>
</dbReference>
<keyword evidence="3" id="KW-1185">Reference proteome</keyword>
<dbReference type="OrthoDB" id="13368at2"/>
<dbReference type="EMBL" id="AE000657">
    <property type="protein sequence ID" value="AAC07450.1"/>
    <property type="molecule type" value="Genomic_DNA"/>
</dbReference>
<feature type="transmembrane region" description="Helical" evidence="1">
    <location>
        <begin position="48"/>
        <end position="68"/>
    </location>
</feature>
<dbReference type="eggNOG" id="COG4636">
    <property type="taxonomic scope" value="Bacteria"/>
</dbReference>
<evidence type="ECO:0000313" key="3">
    <source>
        <dbReference type="Proteomes" id="UP000000798"/>
    </source>
</evidence>
<evidence type="ECO:0000256" key="1">
    <source>
        <dbReference type="SAM" id="Phobius"/>
    </source>
</evidence>
<dbReference type="Proteomes" id="UP000000798">
    <property type="component" value="Chromosome"/>
</dbReference>
<reference evidence="2 3" key="1">
    <citation type="journal article" date="1998" name="Nature">
        <title>The complete genome of the hyperthermophilic bacterium Aquifex aeolicus.</title>
        <authorList>
            <person name="Deckert G."/>
            <person name="Warren P.V."/>
            <person name="Gaasterland T."/>
            <person name="Young W.G."/>
            <person name="Lenox A.L."/>
            <person name="Graham D.E."/>
            <person name="Overbeek R."/>
            <person name="Snead M.A."/>
            <person name="Keller M."/>
            <person name="Aujay M."/>
            <person name="Huber R."/>
            <person name="Feldman R.A."/>
            <person name="Short J.M."/>
            <person name="Olson G.J."/>
            <person name="Swanson R.V."/>
        </authorList>
    </citation>
    <scope>NUCLEOTIDE SEQUENCE [LARGE SCALE GENOMIC DNA]</scope>
    <source>
        <strain evidence="2 3">VF5</strain>
    </source>
</reference>
<accession>O67482</accession>
<evidence type="ECO:0000313" key="2">
    <source>
        <dbReference type="EMBL" id="AAC07450.1"/>
    </source>
</evidence>
<name>O67482_AQUAE</name>
<dbReference type="AlphaFoldDB" id="O67482"/>
<dbReference type="InParanoid" id="O67482"/>
<sequence>MVTEVKKKLSKEEKKRLLKLLTYEKVNGKPIYYRDYRKVLRGELPPGAVMGSSGLQAFLIILLIKFLLNKLDDKKFILLSNELSFLYKKGSWRNLDIAIFEKTQELLDTGVEKVIWIFTKPKKVMIVEKGKKWIIQDWNEEFEVMEGIKINLNEILKEYNKEVS</sequence>
<keyword evidence="1" id="KW-0812">Transmembrane</keyword>
<dbReference type="PIR" id="H70431">
    <property type="entry name" value="H70431"/>
</dbReference>
<keyword evidence="1" id="KW-1133">Transmembrane helix</keyword>
<dbReference type="HOGENOM" id="CLU_1352862_0_0_0"/>
<gene>
    <name evidence="2" type="ordered locus">aq_1516</name>
</gene>
<dbReference type="EnsemblBacteria" id="AAC07450">
    <property type="protein sequence ID" value="AAC07450"/>
    <property type="gene ID" value="aq_1516"/>
</dbReference>
<dbReference type="STRING" id="224324.aq_1516"/>
<protein>
    <submittedName>
        <fullName evidence="2">Uncharacterized protein</fullName>
    </submittedName>
</protein>